<evidence type="ECO:0000313" key="2">
    <source>
        <dbReference type="Proteomes" id="UP000180215"/>
    </source>
</evidence>
<protein>
    <submittedName>
        <fullName evidence="1">Uncharacterized protein</fullName>
    </submittedName>
</protein>
<dbReference type="Proteomes" id="UP000180215">
    <property type="component" value="Unassembled WGS sequence"/>
</dbReference>
<gene>
    <name evidence="1" type="ORF">BK022_04970</name>
</gene>
<accession>A0A1S1PAA4</accession>
<evidence type="ECO:0000313" key="1">
    <source>
        <dbReference type="EMBL" id="OHV17542.1"/>
    </source>
</evidence>
<name>A0A1S1PAA4_METEX</name>
<reference evidence="1 2" key="1">
    <citation type="submission" date="2016-10" db="EMBL/GenBank/DDBJ databases">
        <title>Draft genome sequence of Methylobacterium extorquens CP3, a seed endophyte of Crotalaria pumila with plant growth-promoting and metal tolerance properties.</title>
        <authorList>
            <person name="Sanchez-Lopez A.S."/>
            <person name="Van Hamme J.D."/>
            <person name="Thijs S."/>
            <person name="Mcammond B.M."/>
            <person name="Stevens V."/>
            <person name="Gonzalez-Chavez M.D.C."/>
            <person name="Vangronsveld J."/>
        </authorList>
    </citation>
    <scope>NUCLEOTIDE SEQUENCE [LARGE SCALE GENOMIC DNA]</scope>
    <source>
        <strain evidence="1 2">CP3</strain>
    </source>
</reference>
<comment type="caution">
    <text evidence="1">The sequence shown here is derived from an EMBL/GenBank/DDBJ whole genome shotgun (WGS) entry which is preliminary data.</text>
</comment>
<dbReference type="EMBL" id="MNAO01000033">
    <property type="protein sequence ID" value="OHV17542.1"/>
    <property type="molecule type" value="Genomic_DNA"/>
</dbReference>
<sequence length="93" mass="9912">MKFETVNIESRGGTATGIAITDAETGAPIPGVIEADVAIRPDAPIEARLTLSLVRLKLQAGPVFFVYDPRSGARKRVAKIVYDDGQVFEPGAE</sequence>
<organism evidence="1 2">
    <name type="scientific">Methylorubrum extorquens</name>
    <name type="common">Methylobacterium dichloromethanicum</name>
    <name type="synonym">Methylobacterium extorquens</name>
    <dbReference type="NCBI Taxonomy" id="408"/>
    <lineage>
        <taxon>Bacteria</taxon>
        <taxon>Pseudomonadati</taxon>
        <taxon>Pseudomonadota</taxon>
        <taxon>Alphaproteobacteria</taxon>
        <taxon>Hyphomicrobiales</taxon>
        <taxon>Methylobacteriaceae</taxon>
        <taxon>Methylorubrum</taxon>
    </lineage>
</organism>
<dbReference type="AlphaFoldDB" id="A0A1S1PAA4"/>
<proteinExistence type="predicted"/>